<evidence type="ECO:0000256" key="20">
    <source>
        <dbReference type="PIRSR" id="PIRSR000732-3"/>
    </source>
</evidence>
<evidence type="ECO:0000256" key="4">
    <source>
        <dbReference type="ARBA" id="ARBA00004496"/>
    </source>
</evidence>
<evidence type="ECO:0000259" key="22">
    <source>
        <dbReference type="Pfam" id="PF00391"/>
    </source>
</evidence>
<feature type="binding site" evidence="20">
    <location>
        <position position="474"/>
    </location>
    <ligand>
        <name>Mg(2+)</name>
        <dbReference type="ChEBI" id="CHEBI:18420"/>
    </ligand>
</feature>
<evidence type="ECO:0000256" key="11">
    <source>
        <dbReference type="ARBA" id="ARBA00022679"/>
    </source>
</evidence>
<evidence type="ECO:0000256" key="12">
    <source>
        <dbReference type="ARBA" id="ARBA00022683"/>
    </source>
</evidence>
<dbReference type="PANTHER" id="PTHR46244">
    <property type="entry name" value="PHOSPHOENOLPYRUVATE-PROTEIN PHOSPHOTRANSFERASE"/>
    <property type="match status" value="1"/>
</dbReference>
<dbReference type="InterPro" id="IPR000121">
    <property type="entry name" value="PEP_util_C"/>
</dbReference>
<comment type="catalytic activity">
    <reaction evidence="1 17">
        <text>L-histidyl-[protein] + phosphoenolpyruvate = N(pros)-phospho-L-histidyl-[protein] + pyruvate</text>
        <dbReference type="Rhea" id="RHEA:23880"/>
        <dbReference type="Rhea" id="RHEA-COMP:9745"/>
        <dbReference type="Rhea" id="RHEA-COMP:9746"/>
        <dbReference type="ChEBI" id="CHEBI:15361"/>
        <dbReference type="ChEBI" id="CHEBI:29979"/>
        <dbReference type="ChEBI" id="CHEBI:58702"/>
        <dbReference type="ChEBI" id="CHEBI:64837"/>
        <dbReference type="EC" id="2.7.3.9"/>
    </reaction>
</comment>
<dbReference type="InterPro" id="IPR036618">
    <property type="entry name" value="PtsI_HPr-bd_sf"/>
</dbReference>
<name>A0A498CC20_9GAMM</name>
<sequence>MGGQPRSGSSAPARTASGAMLLSGHGASRGNALGRARVRLPHALEVAEQRIAPAKIEAELERLHVAVEAARGEMHELRQRLHGALNQEVGEFLDLHALLLDDPELLFGLDELIRSGPYSAGYALRVQRDRLAKVFDGMDDAYLKSRMDDLDHVIGRIHAFLQKRPPDVKGMAGEILICDNIAPSELAQLQAHGVVGIVTAGGSALSHSAILARSLHLPLIVNVPNVLQKVADGDVLIMDGSDGTVTINPHAQDLRDYRVRLREHAREQRELGRLRTKPSRTRDNVDIALLANAESSEDVTQAHALGAHGLGLYRTEFLFLQRNELPDEQEQFETYRDAALGMSGRPVTIRTLDLGADKADRTGLTLSNEENPALGLRGVRLSLARPKVADTQLRAILRASAYGKLRILIPMVSTREEILAVRRRLAKQAELLRAEGHEVAEHIPFGAMIEVPAAAIALESFIDLVDFLSIGTNDLVQYLLAADRNNEAVGELYSPLHPAVVRLLAHILRTGQAYNIPVAVCGEIAGDPLMTRLLLALGLTEFSLHPGTLLEVRRAVRESDLSVLQAMAPKLLQARDRRGIERWIEKASLATA</sequence>
<keyword evidence="10 17" id="KW-0762">Sugar transport</keyword>
<comment type="subcellular location">
    <subcellularLocation>
        <location evidence="4 17">Cytoplasm</location>
    </subcellularLocation>
</comment>
<dbReference type="GO" id="GO:0016301">
    <property type="term" value="F:kinase activity"/>
    <property type="evidence" value="ECO:0007669"/>
    <property type="project" value="UniProtKB-KW"/>
</dbReference>
<dbReference type="GO" id="GO:0046872">
    <property type="term" value="F:metal ion binding"/>
    <property type="evidence" value="ECO:0007669"/>
    <property type="project" value="UniProtKB-KW"/>
</dbReference>
<keyword evidence="15 17" id="KW-0460">Magnesium</keyword>
<dbReference type="Gene3D" id="3.50.30.10">
    <property type="entry name" value="Phosphohistidine domain"/>
    <property type="match status" value="1"/>
</dbReference>
<feature type="binding site" evidence="19">
    <location>
        <begin position="473"/>
        <end position="474"/>
    </location>
    <ligand>
        <name>phosphoenolpyruvate</name>
        <dbReference type="ChEBI" id="CHEBI:58702"/>
    </ligand>
</feature>
<keyword evidence="12 17" id="KW-0598">Phosphotransferase system</keyword>
<evidence type="ECO:0000256" key="8">
    <source>
        <dbReference type="ARBA" id="ARBA00022448"/>
    </source>
</evidence>
<proteinExistence type="inferred from homology"/>
<dbReference type="InterPro" id="IPR023151">
    <property type="entry name" value="PEP_util_CS"/>
</dbReference>
<comment type="cofactor">
    <cofactor evidence="2 17 20">
        <name>Mg(2+)</name>
        <dbReference type="ChEBI" id="CHEBI:18420"/>
    </cofactor>
</comment>
<organism evidence="25 26">
    <name type="scientific">Stenotrophomonas rhizophila</name>
    <dbReference type="NCBI Taxonomy" id="216778"/>
    <lineage>
        <taxon>Bacteria</taxon>
        <taxon>Pseudomonadati</taxon>
        <taxon>Pseudomonadota</taxon>
        <taxon>Gammaproteobacteria</taxon>
        <taxon>Lysobacterales</taxon>
        <taxon>Lysobacteraceae</taxon>
        <taxon>Stenotrophomonas</taxon>
    </lineage>
</organism>
<dbReference type="GO" id="GO:0009401">
    <property type="term" value="P:phosphoenolpyruvate-dependent sugar phosphotransferase system"/>
    <property type="evidence" value="ECO:0007669"/>
    <property type="project" value="UniProtKB-KW"/>
</dbReference>
<evidence type="ECO:0000256" key="15">
    <source>
        <dbReference type="ARBA" id="ARBA00022842"/>
    </source>
</evidence>
<dbReference type="GO" id="GO:0008965">
    <property type="term" value="F:phosphoenolpyruvate-protein phosphotransferase activity"/>
    <property type="evidence" value="ECO:0007669"/>
    <property type="project" value="UniProtKB-EC"/>
</dbReference>
<feature type="binding site" evidence="19">
    <location>
        <position position="350"/>
    </location>
    <ligand>
        <name>phosphoenolpyruvate</name>
        <dbReference type="ChEBI" id="CHEBI:58702"/>
    </ligand>
</feature>
<dbReference type="InterPro" id="IPR040442">
    <property type="entry name" value="Pyrv_kinase-like_dom_sf"/>
</dbReference>
<dbReference type="EMBL" id="RCDC01000007">
    <property type="protein sequence ID" value="RLK49918.1"/>
    <property type="molecule type" value="Genomic_DNA"/>
</dbReference>
<dbReference type="SUPFAM" id="SSF52009">
    <property type="entry name" value="Phosphohistidine domain"/>
    <property type="match status" value="1"/>
</dbReference>
<evidence type="ECO:0000256" key="18">
    <source>
        <dbReference type="PIRSR" id="PIRSR000732-1"/>
    </source>
</evidence>
<feature type="domain" description="PEP-utilising enzyme mobile" evidence="22">
    <location>
        <begin position="172"/>
        <end position="243"/>
    </location>
</feature>
<dbReference type="Proteomes" id="UP000274786">
    <property type="component" value="Unassembled WGS sequence"/>
</dbReference>
<feature type="active site" description="Proton donor" evidence="18">
    <location>
        <position position="521"/>
    </location>
</feature>
<dbReference type="EC" id="2.7.3.9" evidence="6 17"/>
<keyword evidence="9 17" id="KW-0963">Cytoplasm</keyword>
<gene>
    <name evidence="25" type="ORF">BCL79_3406</name>
</gene>
<evidence type="ECO:0000256" key="2">
    <source>
        <dbReference type="ARBA" id="ARBA00001946"/>
    </source>
</evidence>
<evidence type="ECO:0000256" key="7">
    <source>
        <dbReference type="ARBA" id="ARBA00016544"/>
    </source>
</evidence>
<evidence type="ECO:0000256" key="13">
    <source>
        <dbReference type="ARBA" id="ARBA00022723"/>
    </source>
</evidence>
<feature type="coiled-coil region" evidence="21">
    <location>
        <begin position="60"/>
        <end position="87"/>
    </location>
</feature>
<evidence type="ECO:0000256" key="10">
    <source>
        <dbReference type="ARBA" id="ARBA00022597"/>
    </source>
</evidence>
<accession>A0A498CC20</accession>
<feature type="binding site" evidence="20">
    <location>
        <position position="450"/>
    </location>
    <ligand>
        <name>Mg(2+)</name>
        <dbReference type="ChEBI" id="CHEBI:18420"/>
    </ligand>
</feature>
<comment type="function">
    <text evidence="3 17">General (non sugar-specific) component of the phosphoenolpyruvate-dependent sugar phosphotransferase system (sugar PTS). This major carbohydrate active-transport system catalyzes the phosphorylation of incoming sugar substrates concomitantly with their translocation across the cell membrane. Enzyme I transfers the phosphoryl group from phosphoenolpyruvate (PEP) to the phosphoryl carrier protein (HPr).</text>
</comment>
<dbReference type="SUPFAM" id="SSF47831">
    <property type="entry name" value="Enzyme I of the PEP:sugar phosphotransferase system HPr-binding (sub)domain"/>
    <property type="match status" value="1"/>
</dbReference>
<evidence type="ECO:0000256" key="5">
    <source>
        <dbReference type="ARBA" id="ARBA00007837"/>
    </source>
</evidence>
<feature type="domain" description="Phosphotransferase system enzyme I N-terminal" evidence="24">
    <location>
        <begin position="24"/>
        <end position="146"/>
    </location>
</feature>
<evidence type="ECO:0000256" key="9">
    <source>
        <dbReference type="ARBA" id="ARBA00022490"/>
    </source>
</evidence>
<dbReference type="InterPro" id="IPR008731">
    <property type="entry name" value="PTS_EIN"/>
</dbReference>
<evidence type="ECO:0000256" key="6">
    <source>
        <dbReference type="ARBA" id="ARBA00012232"/>
    </source>
</evidence>
<evidence type="ECO:0000256" key="16">
    <source>
        <dbReference type="ARBA" id="ARBA00033235"/>
    </source>
</evidence>
<dbReference type="Gene3D" id="1.10.274.10">
    <property type="entry name" value="PtsI, HPr-binding domain"/>
    <property type="match status" value="1"/>
</dbReference>
<evidence type="ECO:0000259" key="23">
    <source>
        <dbReference type="Pfam" id="PF02896"/>
    </source>
</evidence>
<dbReference type="Pfam" id="PF02896">
    <property type="entry name" value="PEP-utilizers_C"/>
    <property type="match status" value="1"/>
</dbReference>
<dbReference type="PRINTS" id="PR01736">
    <property type="entry name" value="PHPHTRNFRASE"/>
</dbReference>
<reference evidence="25 26" key="1">
    <citation type="submission" date="2018-10" db="EMBL/GenBank/DDBJ databases">
        <title>Comparative analysis of microorganisms from saline springs in Andes Mountain Range, Colombia.</title>
        <authorList>
            <person name="Rubin E."/>
        </authorList>
    </citation>
    <scope>NUCLEOTIDE SEQUENCE [LARGE SCALE GENOMIC DNA]</scope>
    <source>
        <strain evidence="25 26">USBA GBX 843</strain>
    </source>
</reference>
<dbReference type="InterPro" id="IPR015813">
    <property type="entry name" value="Pyrv/PenolPyrv_kinase-like_dom"/>
</dbReference>
<dbReference type="InterPro" id="IPR024692">
    <property type="entry name" value="PTS_EI"/>
</dbReference>
<evidence type="ECO:0000256" key="17">
    <source>
        <dbReference type="PIRNR" id="PIRNR000732"/>
    </source>
</evidence>
<evidence type="ECO:0000259" key="24">
    <source>
        <dbReference type="Pfam" id="PF05524"/>
    </source>
</evidence>
<protein>
    <recommendedName>
        <fullName evidence="7 17">Phosphoenolpyruvate-protein phosphotransferase</fullName>
        <ecNumber evidence="6 17">2.7.3.9</ecNumber>
    </recommendedName>
    <alternativeName>
        <fullName evidence="16 17">Phosphotransferase system, enzyme I</fullName>
    </alternativeName>
</protein>
<dbReference type="PROSITE" id="PS00742">
    <property type="entry name" value="PEP_ENZYMES_2"/>
    <property type="match status" value="1"/>
</dbReference>
<dbReference type="SUPFAM" id="SSF51621">
    <property type="entry name" value="Phosphoenolpyruvate/pyruvate domain"/>
    <property type="match status" value="1"/>
</dbReference>
<feature type="active site" description="Tele-phosphohistidine intermediate" evidence="18">
    <location>
        <position position="207"/>
    </location>
</feature>
<keyword evidence="25" id="KW-0670">Pyruvate</keyword>
<evidence type="ECO:0000256" key="19">
    <source>
        <dbReference type="PIRSR" id="PIRSR000732-2"/>
    </source>
</evidence>
<dbReference type="InterPro" id="IPR008279">
    <property type="entry name" value="PEP-util_enz_mobile_dom"/>
</dbReference>
<dbReference type="InterPro" id="IPR006318">
    <property type="entry name" value="PTS_EI-like"/>
</dbReference>
<feature type="binding site" evidence="19">
    <location>
        <position position="484"/>
    </location>
    <ligand>
        <name>phosphoenolpyruvate</name>
        <dbReference type="ChEBI" id="CHEBI:58702"/>
    </ligand>
</feature>
<keyword evidence="8 17" id="KW-0813">Transport</keyword>
<dbReference type="InterPro" id="IPR050499">
    <property type="entry name" value="PEP-utilizing_PTS_enzyme"/>
</dbReference>
<keyword evidence="14 17" id="KW-0418">Kinase</keyword>
<keyword evidence="11 17" id="KW-0808">Transferase</keyword>
<keyword evidence="13 17" id="KW-0479">Metal-binding</keyword>
<comment type="similarity">
    <text evidence="5 17">Belongs to the PEP-utilizing enzyme family.</text>
</comment>
<keyword evidence="21" id="KW-0175">Coiled coil</keyword>
<dbReference type="InterPro" id="IPR036637">
    <property type="entry name" value="Phosphohistidine_dom_sf"/>
</dbReference>
<evidence type="ECO:0000256" key="14">
    <source>
        <dbReference type="ARBA" id="ARBA00022777"/>
    </source>
</evidence>
<comment type="caution">
    <text evidence="25">The sequence shown here is derived from an EMBL/GenBank/DDBJ whole genome shotgun (WGS) entry which is preliminary data.</text>
</comment>
<dbReference type="AlphaFoldDB" id="A0A498CC20"/>
<evidence type="ECO:0000256" key="21">
    <source>
        <dbReference type="SAM" id="Coils"/>
    </source>
</evidence>
<dbReference type="NCBIfam" id="TIGR01417">
    <property type="entry name" value="PTS_I_fam"/>
    <property type="match status" value="1"/>
</dbReference>
<dbReference type="PIRSF" id="PIRSF000732">
    <property type="entry name" value="PTS_enzyme_I"/>
    <property type="match status" value="1"/>
</dbReference>
<dbReference type="Gene3D" id="3.20.20.60">
    <property type="entry name" value="Phosphoenolpyruvate-binding domains"/>
    <property type="match status" value="1"/>
</dbReference>
<evidence type="ECO:0000313" key="25">
    <source>
        <dbReference type="EMBL" id="RLK49918.1"/>
    </source>
</evidence>
<dbReference type="GO" id="GO:0005737">
    <property type="term" value="C:cytoplasm"/>
    <property type="evidence" value="ECO:0007669"/>
    <property type="project" value="UniProtKB-SubCell"/>
</dbReference>
<evidence type="ECO:0000313" key="26">
    <source>
        <dbReference type="Proteomes" id="UP000274786"/>
    </source>
</evidence>
<dbReference type="PANTHER" id="PTHR46244:SF3">
    <property type="entry name" value="PHOSPHOENOLPYRUVATE-PROTEIN PHOSPHOTRANSFERASE"/>
    <property type="match status" value="1"/>
</dbReference>
<feature type="binding site" evidence="19">
    <location>
        <position position="314"/>
    </location>
    <ligand>
        <name>phosphoenolpyruvate</name>
        <dbReference type="ChEBI" id="CHEBI:58702"/>
    </ligand>
</feature>
<evidence type="ECO:0000256" key="1">
    <source>
        <dbReference type="ARBA" id="ARBA00000683"/>
    </source>
</evidence>
<dbReference type="Pfam" id="PF00391">
    <property type="entry name" value="PEP-utilizers"/>
    <property type="match status" value="1"/>
</dbReference>
<dbReference type="Pfam" id="PF05524">
    <property type="entry name" value="PEP-utilisers_N"/>
    <property type="match status" value="1"/>
</dbReference>
<feature type="domain" description="PEP-utilising enzyme C-terminal" evidence="23">
    <location>
        <begin position="269"/>
        <end position="559"/>
    </location>
</feature>
<evidence type="ECO:0000256" key="3">
    <source>
        <dbReference type="ARBA" id="ARBA00002728"/>
    </source>
</evidence>